<feature type="domain" description="THIF-type NAD/FAD binding fold" evidence="6">
    <location>
        <begin position="40"/>
        <end position="553"/>
    </location>
</feature>
<dbReference type="GO" id="GO:0019781">
    <property type="term" value="F:NEDD8 activating enzyme activity"/>
    <property type="evidence" value="ECO:0007669"/>
    <property type="project" value="UniProtKB-UniRule"/>
</dbReference>
<dbReference type="PIRSF" id="PIRSF039099">
    <property type="entry name" value="APP-BP1"/>
    <property type="match status" value="1"/>
</dbReference>
<dbReference type="InterPro" id="IPR035985">
    <property type="entry name" value="Ubiquitin-activating_enz"/>
</dbReference>
<reference evidence="7" key="1">
    <citation type="submission" date="2022-12" db="EMBL/GenBank/DDBJ databases">
        <title>Chromosome-level genome assembly of the bean flower thrips Megalurothrips usitatus.</title>
        <authorList>
            <person name="Ma L."/>
            <person name="Liu Q."/>
            <person name="Li H."/>
            <person name="Cai W."/>
        </authorList>
    </citation>
    <scope>NUCLEOTIDE SEQUENCE</scope>
    <source>
        <strain evidence="7">Cailab_2022a</strain>
    </source>
</reference>
<organism evidence="7 8">
    <name type="scientific">Megalurothrips usitatus</name>
    <name type="common">bean blossom thrips</name>
    <dbReference type="NCBI Taxonomy" id="439358"/>
    <lineage>
        <taxon>Eukaryota</taxon>
        <taxon>Metazoa</taxon>
        <taxon>Ecdysozoa</taxon>
        <taxon>Arthropoda</taxon>
        <taxon>Hexapoda</taxon>
        <taxon>Insecta</taxon>
        <taxon>Pterygota</taxon>
        <taxon>Neoptera</taxon>
        <taxon>Paraneoptera</taxon>
        <taxon>Thysanoptera</taxon>
        <taxon>Terebrantia</taxon>
        <taxon>Thripoidea</taxon>
        <taxon>Thripidae</taxon>
        <taxon>Megalurothrips</taxon>
    </lineage>
</organism>
<dbReference type="Proteomes" id="UP001075354">
    <property type="component" value="Chromosome 10"/>
</dbReference>
<evidence type="ECO:0000256" key="3">
    <source>
        <dbReference type="ARBA" id="ARBA00015407"/>
    </source>
</evidence>
<evidence type="ECO:0000256" key="5">
    <source>
        <dbReference type="PIRNR" id="PIRNR039099"/>
    </source>
</evidence>
<dbReference type="InterPro" id="IPR045886">
    <property type="entry name" value="ThiF/MoeB/HesA"/>
</dbReference>
<gene>
    <name evidence="7" type="ORF">ONE63_001189</name>
</gene>
<accession>A0AAV7XFD6</accession>
<sequence length="559" mass="63198">MNELYLIFSQGTNCPIPTFKIIMSSPAPKSPELSEKTKKYDRQLRLWGDHGQAALEASQVCLINATAMGTEILKSLVLPGIGGFTIVDGKKVSEEDVGSNFFLEADSVGKSRAAVALHLLLELNSDVHGDSIDEDIDQVLLNNPEFFNNFHVVIGTALSEKTLIMLSEKLWDCGIPLITCRSYGFLGYMRVQVAEHTVVESHPDNQNPDLRLDQPFLGLREHVDSIQLNSLELKEHAHIPYVVLLLKFLDKWKVEKNSSLPKNRNDKEQFREMIRQGRMVDEHGNVENEENFEEAIKSVNSSIQPTCIPSSVREILDNESCVNLTSKSKPFWIMAKAIRDFVENEGNGNLPLRGSVPDMTAKTDYYIALQQVYYEQAARDTDVVYRRVQQLLHQLNQPADTISEADVKQFCKHASCLHVMRGSKIADEYLPKSANAALIAQELENPDSMMVYYVMLRGIDRFYSEYNVYPGEFEVEPDITKLKSCVSKLLHEWGCGTWSKDDYVHEICRYGGAELHSVSSFIGGCAAQEVIKFITHQYKPLHNTFIYDAMTSNTVTYSF</sequence>
<evidence type="ECO:0000256" key="1">
    <source>
        <dbReference type="ARBA" id="ARBA00005032"/>
    </source>
</evidence>
<evidence type="ECO:0000313" key="8">
    <source>
        <dbReference type="Proteomes" id="UP001075354"/>
    </source>
</evidence>
<dbReference type="InterPro" id="IPR030667">
    <property type="entry name" value="APP-BP1"/>
</dbReference>
<comment type="caution">
    <text evidence="7">The sequence shown here is derived from an EMBL/GenBank/DDBJ whole genome shotgun (WGS) entry which is preliminary data.</text>
</comment>
<evidence type="ECO:0000256" key="2">
    <source>
        <dbReference type="ARBA" id="ARBA00006868"/>
    </source>
</evidence>
<dbReference type="GO" id="GO:0045116">
    <property type="term" value="P:protein neddylation"/>
    <property type="evidence" value="ECO:0007669"/>
    <property type="project" value="UniProtKB-UniRule"/>
</dbReference>
<evidence type="ECO:0000256" key="4">
    <source>
        <dbReference type="ARBA" id="ARBA00022786"/>
    </source>
</evidence>
<dbReference type="InterPro" id="IPR000594">
    <property type="entry name" value="ThiF_NAD_FAD-bd"/>
</dbReference>
<comment type="similarity">
    <text evidence="2 5">Belongs to the ubiquitin-activating E1 family. ULA1 subfamily.</text>
</comment>
<dbReference type="GO" id="GO:0005737">
    <property type="term" value="C:cytoplasm"/>
    <property type="evidence" value="ECO:0007669"/>
    <property type="project" value="TreeGrafter"/>
</dbReference>
<dbReference type="AlphaFoldDB" id="A0AAV7XFD6"/>
<dbReference type="CDD" id="cd01493">
    <property type="entry name" value="APPBP1_RUB"/>
    <property type="match status" value="1"/>
</dbReference>
<dbReference type="Pfam" id="PF00899">
    <property type="entry name" value="ThiF"/>
    <property type="match status" value="1"/>
</dbReference>
<name>A0AAV7XFD6_9NEOP</name>
<dbReference type="PANTHER" id="PTHR10953">
    <property type="entry name" value="UBIQUITIN-ACTIVATING ENZYME E1"/>
    <property type="match status" value="1"/>
</dbReference>
<comment type="pathway">
    <text evidence="1 5">Protein modification; protein neddylation.</text>
</comment>
<dbReference type="EMBL" id="JAPTSV010000010">
    <property type="protein sequence ID" value="KAJ1523315.1"/>
    <property type="molecule type" value="Genomic_DNA"/>
</dbReference>
<proteinExistence type="inferred from homology"/>
<keyword evidence="4 5" id="KW-0833">Ubl conjugation pathway</keyword>
<protein>
    <recommendedName>
        <fullName evidence="3 5">NEDD8-activating enzyme E1 regulatory subunit</fullName>
    </recommendedName>
</protein>
<dbReference type="Gene3D" id="3.40.50.720">
    <property type="entry name" value="NAD(P)-binding Rossmann-like Domain"/>
    <property type="match status" value="2"/>
</dbReference>
<dbReference type="FunFam" id="3.40.50.720:FF:000187">
    <property type="entry name" value="NEDD8-activating enzyme E1 regulatory subunit"/>
    <property type="match status" value="1"/>
</dbReference>
<dbReference type="SUPFAM" id="SSF69572">
    <property type="entry name" value="Activating enzymes of the ubiquitin-like proteins"/>
    <property type="match status" value="1"/>
</dbReference>
<dbReference type="PANTHER" id="PTHR10953:SF29">
    <property type="entry name" value="NEDD8-ACTIVATING ENZYME E1 REGULATORY SUBUNIT"/>
    <property type="match status" value="1"/>
</dbReference>
<evidence type="ECO:0000259" key="6">
    <source>
        <dbReference type="Pfam" id="PF00899"/>
    </source>
</evidence>
<evidence type="ECO:0000313" key="7">
    <source>
        <dbReference type="EMBL" id="KAJ1523315.1"/>
    </source>
</evidence>
<keyword evidence="8" id="KW-1185">Reference proteome</keyword>